<dbReference type="InterPro" id="IPR029032">
    <property type="entry name" value="AhpD-like"/>
</dbReference>
<dbReference type="STRING" id="1691903.A9B99_11615"/>
<dbReference type="Proteomes" id="UP000078225">
    <property type="component" value="Unassembled WGS sequence"/>
</dbReference>
<gene>
    <name evidence="2" type="ORF">A9B99_11615</name>
</gene>
<dbReference type="InterPro" id="IPR004675">
    <property type="entry name" value="AhpD_core"/>
</dbReference>
<dbReference type="RefSeq" id="WP_064599404.1">
    <property type="nucleotide sequence ID" value="NZ_CP134782.1"/>
</dbReference>
<keyword evidence="3" id="KW-1185">Reference proteome</keyword>
<dbReference type="GO" id="GO:0051920">
    <property type="term" value="F:peroxiredoxin activity"/>
    <property type="evidence" value="ECO:0007669"/>
    <property type="project" value="InterPro"/>
</dbReference>
<name>A0A1B7L1F2_9ENTR</name>
<comment type="caution">
    <text evidence="2">The sequence shown here is derived from an EMBL/GenBank/DDBJ whole genome shotgun (WGS) entry which is preliminary data.</text>
</comment>
<accession>A0A1B7L1F2</accession>
<sequence length="152" mass="16549">MSQRIDYNKTSPAGVKALGSVYAYIAQCGLENTLVELVNLRVSQINGCAFCLDMHTRFLLKKGLTPVKLALVQVWDEAGDVFTEREKAALAWAEIVTRVSETHVPDAAFKAASAVFGDKELADLTMAIGLINAYNRLAISFRNVPQEAATSN</sequence>
<evidence type="ECO:0000313" key="3">
    <source>
        <dbReference type="Proteomes" id="UP000078225"/>
    </source>
</evidence>
<feature type="domain" description="Carboxymuconolactone decarboxylase-like" evidence="1">
    <location>
        <begin position="23"/>
        <end position="94"/>
    </location>
</feature>
<dbReference type="PANTHER" id="PTHR34846:SF10">
    <property type="entry name" value="CYTOPLASMIC PROTEIN"/>
    <property type="match status" value="1"/>
</dbReference>
<dbReference type="Pfam" id="PF02627">
    <property type="entry name" value="CMD"/>
    <property type="match status" value="1"/>
</dbReference>
<dbReference type="Gene3D" id="1.20.1290.10">
    <property type="entry name" value="AhpD-like"/>
    <property type="match status" value="1"/>
</dbReference>
<protein>
    <submittedName>
        <fullName evidence="2">Alkylhydroperoxidase</fullName>
    </submittedName>
</protein>
<evidence type="ECO:0000259" key="1">
    <source>
        <dbReference type="Pfam" id="PF02627"/>
    </source>
</evidence>
<evidence type="ECO:0000313" key="2">
    <source>
        <dbReference type="EMBL" id="OAT76088.1"/>
    </source>
</evidence>
<dbReference type="AlphaFoldDB" id="A0A1B7L1F2"/>
<keyword evidence="2" id="KW-0560">Oxidoreductase</keyword>
<proteinExistence type="predicted"/>
<dbReference type="EMBL" id="LYRP01000033">
    <property type="protein sequence ID" value="OAT76088.1"/>
    <property type="molecule type" value="Genomic_DNA"/>
</dbReference>
<organism evidence="2 3">
    <name type="scientific">Mangrovibacter phragmitis</name>
    <dbReference type="NCBI Taxonomy" id="1691903"/>
    <lineage>
        <taxon>Bacteria</taxon>
        <taxon>Pseudomonadati</taxon>
        <taxon>Pseudomonadota</taxon>
        <taxon>Gammaproteobacteria</taxon>
        <taxon>Enterobacterales</taxon>
        <taxon>Enterobacteriaceae</taxon>
        <taxon>Mangrovibacter</taxon>
    </lineage>
</organism>
<dbReference type="OrthoDB" id="9801997at2"/>
<dbReference type="SUPFAM" id="SSF69118">
    <property type="entry name" value="AhpD-like"/>
    <property type="match status" value="1"/>
</dbReference>
<dbReference type="PANTHER" id="PTHR34846">
    <property type="entry name" value="4-CARBOXYMUCONOLACTONE DECARBOXYLASE FAMILY PROTEIN (AFU_ORTHOLOGUE AFUA_6G11590)"/>
    <property type="match status" value="1"/>
</dbReference>
<reference evidence="3" key="1">
    <citation type="submission" date="2016-05" db="EMBL/GenBank/DDBJ databases">
        <authorList>
            <person name="Behera P."/>
            <person name="Vaishampayan P."/>
            <person name="Singh N."/>
            <person name="Raina V."/>
            <person name="Suar M."/>
            <person name="Pattnaik A."/>
            <person name="Rastogi G."/>
        </authorList>
    </citation>
    <scope>NUCLEOTIDE SEQUENCE [LARGE SCALE GENOMIC DNA]</scope>
    <source>
        <strain evidence="3">MP23</strain>
    </source>
</reference>
<dbReference type="NCBIfam" id="TIGR00778">
    <property type="entry name" value="ahpD_dom"/>
    <property type="match status" value="1"/>
</dbReference>
<dbReference type="InterPro" id="IPR003779">
    <property type="entry name" value="CMD-like"/>
</dbReference>
<keyword evidence="2" id="KW-0575">Peroxidase</keyword>